<organism evidence="2">
    <name type="scientific">viral metagenome</name>
    <dbReference type="NCBI Taxonomy" id="1070528"/>
    <lineage>
        <taxon>unclassified sequences</taxon>
        <taxon>metagenomes</taxon>
        <taxon>organismal metagenomes</taxon>
    </lineage>
</organism>
<proteinExistence type="predicted"/>
<feature type="region of interest" description="Disordered" evidence="1">
    <location>
        <begin position="92"/>
        <end position="122"/>
    </location>
</feature>
<dbReference type="EMBL" id="MN740534">
    <property type="protein sequence ID" value="QHU31984.1"/>
    <property type="molecule type" value="Genomic_DNA"/>
</dbReference>
<protein>
    <submittedName>
        <fullName evidence="2">Uncharacterized protein</fullName>
    </submittedName>
</protein>
<reference evidence="2" key="1">
    <citation type="journal article" date="2020" name="Nature">
        <title>Giant virus diversity and host interactions through global metagenomics.</title>
        <authorList>
            <person name="Schulz F."/>
            <person name="Roux S."/>
            <person name="Paez-Espino D."/>
            <person name="Jungbluth S."/>
            <person name="Walsh D.A."/>
            <person name="Denef V.J."/>
            <person name="McMahon K.D."/>
            <person name="Konstantinidis K.T."/>
            <person name="Eloe-Fadrosh E.A."/>
            <person name="Kyrpides N.C."/>
            <person name="Woyke T."/>
        </authorList>
    </citation>
    <scope>NUCLEOTIDE SEQUENCE</scope>
    <source>
        <strain evidence="2">GVMAG-M-3300027963-41</strain>
    </source>
</reference>
<feature type="compositionally biased region" description="Basic residues" evidence="1">
    <location>
        <begin position="101"/>
        <end position="122"/>
    </location>
</feature>
<name>A0A6C0LQW5_9ZZZZ</name>
<accession>A0A6C0LQW5</accession>
<evidence type="ECO:0000256" key="1">
    <source>
        <dbReference type="SAM" id="MobiDB-lite"/>
    </source>
</evidence>
<evidence type="ECO:0000313" key="2">
    <source>
        <dbReference type="EMBL" id="QHU31984.1"/>
    </source>
</evidence>
<dbReference type="AlphaFoldDB" id="A0A6C0LQW5"/>
<sequence>MSNKLIEPKKSLAAQSVLQQMRHLSPEEIQHVAIETGIILYPPVVPYGSTSEALFAAPKKTRAAQEVIDDLRKLSPPELQFIKNTLIPAASTPLRQYTHPLNKKSTRKTSGRRRKTHKNKRK</sequence>